<evidence type="ECO:0000313" key="4">
    <source>
        <dbReference type="EMBL" id="MPM39414.1"/>
    </source>
</evidence>
<comment type="caution">
    <text evidence="4">The sequence shown here is derived from an EMBL/GenBank/DDBJ whole genome shotgun (WGS) entry which is preliminary data.</text>
</comment>
<dbReference type="PANTHER" id="PTHR43619:SF2">
    <property type="entry name" value="S-ADENOSYL-L-METHIONINE-DEPENDENT METHYLTRANSFERASES SUPERFAMILY PROTEIN"/>
    <property type="match status" value="1"/>
</dbReference>
<dbReference type="GO" id="GO:0032259">
    <property type="term" value="P:methylation"/>
    <property type="evidence" value="ECO:0007669"/>
    <property type="project" value="UniProtKB-KW"/>
</dbReference>
<comment type="similarity">
    <text evidence="1">Belongs to the UPF0677 family.</text>
</comment>
<evidence type="ECO:0000256" key="2">
    <source>
        <dbReference type="ARBA" id="ARBA00022603"/>
    </source>
</evidence>
<sequence length="219" mass="24891">MWGGLLCRKRWFDEQLLGSVGSVEQVVNLGAGLDTRLYRLPALRSVLVWELDQAGNIERKRRSFTRALGRIPANIDLVAIDFDRESVADVLARRGYDAGRRTFFIWEAVTQYLTEPALESTFRFLSGAAPGSIVAFTYVHQDFLDGKDLFGWKAGYDRFVRPHVFRHGMRPEGLPGELARWGYRLVEDLDYSRLADRYIPAGRDLTASALEHVVLAEKV</sequence>
<dbReference type="InterPro" id="IPR029063">
    <property type="entry name" value="SAM-dependent_MTases_sf"/>
</dbReference>
<reference evidence="4" key="1">
    <citation type="submission" date="2019-08" db="EMBL/GenBank/DDBJ databases">
        <authorList>
            <person name="Kucharzyk K."/>
            <person name="Murdoch R.W."/>
            <person name="Higgins S."/>
            <person name="Loffler F."/>
        </authorList>
    </citation>
    <scope>NUCLEOTIDE SEQUENCE</scope>
</reference>
<dbReference type="NCBIfam" id="TIGR00027">
    <property type="entry name" value="mthyl_TIGR00027"/>
    <property type="match status" value="1"/>
</dbReference>
<dbReference type="Pfam" id="PF04072">
    <property type="entry name" value="LCM"/>
    <property type="match status" value="1"/>
</dbReference>
<dbReference type="SUPFAM" id="SSF53335">
    <property type="entry name" value="S-adenosyl-L-methionine-dependent methyltransferases"/>
    <property type="match status" value="1"/>
</dbReference>
<protein>
    <recommendedName>
        <fullName evidence="5">S-adenosyl-L-methionine-dependent methyltransferase</fullName>
    </recommendedName>
</protein>
<accession>A0A644ZNX4</accession>
<dbReference type="EMBL" id="VSSQ01008632">
    <property type="protein sequence ID" value="MPM39414.1"/>
    <property type="molecule type" value="Genomic_DNA"/>
</dbReference>
<dbReference type="GO" id="GO:0008168">
    <property type="term" value="F:methyltransferase activity"/>
    <property type="evidence" value="ECO:0007669"/>
    <property type="project" value="UniProtKB-KW"/>
</dbReference>
<evidence type="ECO:0008006" key="5">
    <source>
        <dbReference type="Google" id="ProtNLM"/>
    </source>
</evidence>
<name>A0A644ZNX4_9ZZZZ</name>
<proteinExistence type="inferred from homology"/>
<evidence type="ECO:0000256" key="3">
    <source>
        <dbReference type="ARBA" id="ARBA00022679"/>
    </source>
</evidence>
<organism evidence="4">
    <name type="scientific">bioreactor metagenome</name>
    <dbReference type="NCBI Taxonomy" id="1076179"/>
    <lineage>
        <taxon>unclassified sequences</taxon>
        <taxon>metagenomes</taxon>
        <taxon>ecological metagenomes</taxon>
    </lineage>
</organism>
<keyword evidence="2" id="KW-0489">Methyltransferase</keyword>
<dbReference type="InterPro" id="IPR007213">
    <property type="entry name" value="Ppm1/Ppm2/Tcmp"/>
</dbReference>
<keyword evidence="3" id="KW-0808">Transferase</keyword>
<dbReference type="PANTHER" id="PTHR43619">
    <property type="entry name" value="S-ADENOSYL-L-METHIONINE-DEPENDENT METHYLTRANSFERASE YKTD-RELATED"/>
    <property type="match status" value="1"/>
</dbReference>
<dbReference type="Gene3D" id="3.40.50.150">
    <property type="entry name" value="Vaccinia Virus protein VP39"/>
    <property type="match status" value="1"/>
</dbReference>
<gene>
    <name evidence="4" type="ORF">SDC9_86047</name>
</gene>
<dbReference type="AlphaFoldDB" id="A0A644ZNX4"/>
<evidence type="ECO:0000256" key="1">
    <source>
        <dbReference type="ARBA" id="ARBA00008138"/>
    </source>
</evidence>
<dbReference type="InterPro" id="IPR011610">
    <property type="entry name" value="SAM_mthyl_Trfase_ML2640-like"/>
</dbReference>